<dbReference type="AlphaFoldDB" id="A0A8D8A8K2"/>
<dbReference type="EMBL" id="HBUE01020643">
    <property type="protein sequence ID" value="CAG6452394.1"/>
    <property type="molecule type" value="Transcribed_RNA"/>
</dbReference>
<evidence type="ECO:0000313" key="1">
    <source>
        <dbReference type="EMBL" id="CAG6452394.1"/>
    </source>
</evidence>
<proteinExistence type="predicted"/>
<accession>A0A8D8A8K2</accession>
<name>A0A8D8A8K2_CULPI</name>
<organism evidence="1">
    <name type="scientific">Culex pipiens</name>
    <name type="common">House mosquito</name>
    <dbReference type="NCBI Taxonomy" id="7175"/>
    <lineage>
        <taxon>Eukaryota</taxon>
        <taxon>Metazoa</taxon>
        <taxon>Ecdysozoa</taxon>
        <taxon>Arthropoda</taxon>
        <taxon>Hexapoda</taxon>
        <taxon>Insecta</taxon>
        <taxon>Pterygota</taxon>
        <taxon>Neoptera</taxon>
        <taxon>Endopterygota</taxon>
        <taxon>Diptera</taxon>
        <taxon>Nematocera</taxon>
        <taxon>Culicoidea</taxon>
        <taxon>Culicidae</taxon>
        <taxon>Culicinae</taxon>
        <taxon>Culicini</taxon>
        <taxon>Culex</taxon>
        <taxon>Culex</taxon>
    </lineage>
</organism>
<protein>
    <submittedName>
        <fullName evidence="1">(northern house mosquito) hypothetical protein</fullName>
    </submittedName>
</protein>
<sequence>MNSVRFGQLHRLQSTASVKLPGFGQCCTIPGSIFQMQAVPELGHGGFPDPIYLPPDVKYLQAIDFTQLLEVGVFFGKRNDVRGFFRGGEPSFSLAHHLPEHPGCSTH</sequence>
<reference evidence="1" key="1">
    <citation type="submission" date="2021-05" db="EMBL/GenBank/DDBJ databases">
        <authorList>
            <person name="Alioto T."/>
            <person name="Alioto T."/>
            <person name="Gomez Garrido J."/>
        </authorList>
    </citation>
    <scope>NUCLEOTIDE SEQUENCE</scope>
</reference>